<dbReference type="PROSITE" id="PS50097">
    <property type="entry name" value="BTB"/>
    <property type="match status" value="1"/>
</dbReference>
<evidence type="ECO:0000259" key="1">
    <source>
        <dbReference type="PROSITE" id="PS50097"/>
    </source>
</evidence>
<feature type="domain" description="BTB" evidence="1">
    <location>
        <begin position="194"/>
        <end position="262"/>
    </location>
</feature>
<reference evidence="2 3" key="1">
    <citation type="submission" date="2024-08" db="EMBL/GenBank/DDBJ databases">
        <authorList>
            <person name="Cucini C."/>
            <person name="Frati F."/>
        </authorList>
    </citation>
    <scope>NUCLEOTIDE SEQUENCE [LARGE SCALE GENOMIC DNA]</scope>
</reference>
<sequence>MSKTSYAKHKSFSTCENNNIISKAQCLGEVDTVWVLHNWDMEFETLKSRAECFINLGHGIRLQLFLKDQVSHDGDKAEPGRSNVFRSYSAPGELNYPIDFNLPREERVIEIRNVNAHHEKFVIDKFLPLSMTNDYNTQFALKTQFKKPNILKFCITAKLLCHSVSEGVFQGSKQSNLSISQDFMSMLKEEDNYSDIKLETEDGIVTDAHKFVLAARSPVLRAQIEKKMRMNDFNGVITVNMDAKTLEHVLKWMYSGELHENSETNLENVLRAAVAYELTELLVILDKKLVQICTVENMLHLMQTANMYELSQASKDIAEFIKTNVDKMVVSSAAKILSPRANQGNVQE</sequence>
<dbReference type="SMART" id="SM00225">
    <property type="entry name" value="BTB"/>
    <property type="match status" value="1"/>
</dbReference>
<dbReference type="EMBL" id="CAXLJM020000172">
    <property type="protein sequence ID" value="CAL8148562.1"/>
    <property type="molecule type" value="Genomic_DNA"/>
</dbReference>
<dbReference type="InterPro" id="IPR044714">
    <property type="entry name" value="AtSIBP1-like"/>
</dbReference>
<accession>A0ABP1SA74</accession>
<dbReference type="Proteomes" id="UP001642540">
    <property type="component" value="Unassembled WGS sequence"/>
</dbReference>
<name>A0ABP1SA74_9HEXA</name>
<proteinExistence type="predicted"/>
<dbReference type="SUPFAM" id="SSF54695">
    <property type="entry name" value="POZ domain"/>
    <property type="match status" value="1"/>
</dbReference>
<organism evidence="2 3">
    <name type="scientific">Orchesella dallaii</name>
    <dbReference type="NCBI Taxonomy" id="48710"/>
    <lineage>
        <taxon>Eukaryota</taxon>
        <taxon>Metazoa</taxon>
        <taxon>Ecdysozoa</taxon>
        <taxon>Arthropoda</taxon>
        <taxon>Hexapoda</taxon>
        <taxon>Collembola</taxon>
        <taxon>Entomobryomorpha</taxon>
        <taxon>Entomobryoidea</taxon>
        <taxon>Orchesellidae</taxon>
        <taxon>Orchesellinae</taxon>
        <taxon>Orchesella</taxon>
    </lineage>
</organism>
<dbReference type="PANTHER" id="PTHR46672:SF8">
    <property type="entry name" value="BTB DOMAIN-CONTAINING PROTEIN"/>
    <property type="match status" value="1"/>
</dbReference>
<dbReference type="InterPro" id="IPR011333">
    <property type="entry name" value="SKP1/BTB/POZ_sf"/>
</dbReference>
<dbReference type="InterPro" id="IPR000210">
    <property type="entry name" value="BTB/POZ_dom"/>
</dbReference>
<comment type="caution">
    <text evidence="2">The sequence shown here is derived from an EMBL/GenBank/DDBJ whole genome shotgun (WGS) entry which is preliminary data.</text>
</comment>
<evidence type="ECO:0000313" key="3">
    <source>
        <dbReference type="Proteomes" id="UP001642540"/>
    </source>
</evidence>
<dbReference type="Pfam" id="PF00651">
    <property type="entry name" value="BTB"/>
    <property type="match status" value="1"/>
</dbReference>
<evidence type="ECO:0000313" key="2">
    <source>
        <dbReference type="EMBL" id="CAL8148562.1"/>
    </source>
</evidence>
<dbReference type="CDD" id="cd18186">
    <property type="entry name" value="BTB_POZ_ZBTB_KLHL-like"/>
    <property type="match status" value="1"/>
</dbReference>
<dbReference type="PANTHER" id="PTHR46672">
    <property type="entry name" value="OS08G0495500 PROTEIN-RELATED"/>
    <property type="match status" value="1"/>
</dbReference>
<keyword evidence="3" id="KW-1185">Reference proteome</keyword>
<dbReference type="Gene3D" id="3.30.710.10">
    <property type="entry name" value="Potassium Channel Kv1.1, Chain A"/>
    <property type="match status" value="1"/>
</dbReference>
<gene>
    <name evidence="2" type="ORF">ODALV1_LOCUS31460</name>
</gene>
<protein>
    <recommendedName>
        <fullName evidence="1">BTB domain-containing protein</fullName>
    </recommendedName>
</protein>